<dbReference type="Proteomes" id="UP000287177">
    <property type="component" value="Unassembled WGS sequence"/>
</dbReference>
<protein>
    <submittedName>
        <fullName evidence="2">Uncharacterized protein</fullName>
    </submittedName>
</protein>
<name>A0A439DUQ7_9MYCO</name>
<dbReference type="AlphaFoldDB" id="A0A439DUQ7"/>
<evidence type="ECO:0000313" key="2">
    <source>
        <dbReference type="EMBL" id="RWA20358.1"/>
    </source>
</evidence>
<feature type="region of interest" description="Disordered" evidence="1">
    <location>
        <begin position="1"/>
        <end position="21"/>
    </location>
</feature>
<proteinExistence type="predicted"/>
<dbReference type="EMBL" id="ATDN01000013">
    <property type="protein sequence ID" value="RWA20358.1"/>
    <property type="molecule type" value="Genomic_DNA"/>
</dbReference>
<sequence length="43" mass="4839">MANASENDPIDDVRLEYPAGARVTRSLQAKWESEQSPTQHKPD</sequence>
<organism evidence="2 3">
    <name type="scientific">Mycolicibacterium elephantis DSM 44368</name>
    <dbReference type="NCBI Taxonomy" id="1335622"/>
    <lineage>
        <taxon>Bacteria</taxon>
        <taxon>Bacillati</taxon>
        <taxon>Actinomycetota</taxon>
        <taxon>Actinomycetes</taxon>
        <taxon>Mycobacteriales</taxon>
        <taxon>Mycobacteriaceae</taxon>
        <taxon>Mycolicibacterium</taxon>
    </lineage>
</organism>
<evidence type="ECO:0000313" key="3">
    <source>
        <dbReference type="Proteomes" id="UP000287177"/>
    </source>
</evidence>
<keyword evidence="3" id="KW-1185">Reference proteome</keyword>
<dbReference type="RefSeq" id="WP_264031811.1">
    <property type="nucleotide sequence ID" value="NZ_ATDN01000013.1"/>
</dbReference>
<reference evidence="2 3" key="1">
    <citation type="submission" date="2013-06" db="EMBL/GenBank/DDBJ databases">
        <title>The draft sequence of the Mycobacterium elephantis genome.</title>
        <authorList>
            <person name="Pettersson F.B."/>
            <person name="Das S."/>
            <person name="Dasgupta S."/>
            <person name="Bhattacharya A."/>
            <person name="Kirsebom L.A."/>
        </authorList>
    </citation>
    <scope>NUCLEOTIDE SEQUENCE [LARGE SCALE GENOMIC DNA]</scope>
    <source>
        <strain evidence="2 3">DSM 44368</strain>
    </source>
</reference>
<accession>A0A439DUQ7</accession>
<gene>
    <name evidence="2" type="ORF">MELE44368_17835</name>
</gene>
<evidence type="ECO:0000256" key="1">
    <source>
        <dbReference type="SAM" id="MobiDB-lite"/>
    </source>
</evidence>
<comment type="caution">
    <text evidence="2">The sequence shown here is derived from an EMBL/GenBank/DDBJ whole genome shotgun (WGS) entry which is preliminary data.</text>
</comment>